<dbReference type="OrthoDB" id="9806585at2"/>
<accession>A0A512HNL3</accession>
<dbReference type="EMBL" id="BJZP01000029">
    <property type="protein sequence ID" value="GEO87048.1"/>
    <property type="molecule type" value="Genomic_DNA"/>
</dbReference>
<dbReference type="InterPro" id="IPR050509">
    <property type="entry name" value="CoA-transferase_III"/>
</dbReference>
<dbReference type="GO" id="GO:0016740">
    <property type="term" value="F:transferase activity"/>
    <property type="evidence" value="ECO:0007669"/>
    <property type="project" value="UniProtKB-KW"/>
</dbReference>
<dbReference type="SUPFAM" id="SSF89796">
    <property type="entry name" value="CoA-transferase family III (CaiB/BaiF)"/>
    <property type="match status" value="1"/>
</dbReference>
<dbReference type="PANTHER" id="PTHR48228:SF5">
    <property type="entry name" value="ALPHA-METHYLACYL-COA RACEMASE"/>
    <property type="match status" value="1"/>
</dbReference>
<comment type="caution">
    <text evidence="1">The sequence shown here is derived from an EMBL/GenBank/DDBJ whole genome shotgun (WGS) entry which is preliminary data.</text>
</comment>
<evidence type="ECO:0000313" key="1">
    <source>
        <dbReference type="EMBL" id="GEO87048.1"/>
    </source>
</evidence>
<keyword evidence="2" id="KW-1185">Reference proteome</keyword>
<evidence type="ECO:0000313" key="2">
    <source>
        <dbReference type="Proteomes" id="UP000321717"/>
    </source>
</evidence>
<reference evidence="1 2" key="1">
    <citation type="submission" date="2019-07" db="EMBL/GenBank/DDBJ databases">
        <title>Whole genome shotgun sequence of Rhizobium naphthalenivorans NBRC 107585.</title>
        <authorList>
            <person name="Hosoyama A."/>
            <person name="Uohara A."/>
            <person name="Ohji S."/>
            <person name="Ichikawa N."/>
        </authorList>
    </citation>
    <scope>NUCLEOTIDE SEQUENCE [LARGE SCALE GENOMIC DNA]</scope>
    <source>
        <strain evidence="1 2">NBRC 107585</strain>
    </source>
</reference>
<sequence length="352" mass="38577">MEQLKDAAAKPLSVLRILEFSGLGPAPFAAMLLADMGARVTRILSPGDAGRGAAKGAFLNRGRDDVVLDLKTEEGLEAAHHLIRDADALIEGFRPGKMEQLGLGPATVMPLNPRLVYGRMTGWGQEGPMAHLAGHDLNFLGLTGLLSMMGEKGRCPMPPLNLISDFGGGGMYLAFGLLCAIWQARTTGQGQVVDAAMIHGTTHLATFIHSRRAQGHWIDERECNMVDGGAPFYRAYETRDGRYVVVGAIEPIFFRNLIRTLQLNDRYVSGQNDLAQWPELANLLGAKFLEQDLEYWTELFKKIDACVTPVLTVEEAQKHPQMVGCFQEIDGYIQPIPAPRILPWRGIGDDVT</sequence>
<dbReference type="PANTHER" id="PTHR48228">
    <property type="entry name" value="SUCCINYL-COA--D-CITRAMALATE COA-TRANSFERASE"/>
    <property type="match status" value="1"/>
</dbReference>
<proteinExistence type="predicted"/>
<keyword evidence="1" id="KW-0808">Transferase</keyword>
<dbReference type="InterPro" id="IPR023606">
    <property type="entry name" value="CoA-Trfase_III_dom_1_sf"/>
</dbReference>
<dbReference type="AlphaFoldDB" id="A0A512HNL3"/>
<name>A0A512HNL3_9HYPH</name>
<dbReference type="Gene3D" id="3.30.1540.10">
    <property type="entry name" value="formyl-coa transferase, domain 3"/>
    <property type="match status" value="1"/>
</dbReference>
<dbReference type="InterPro" id="IPR044855">
    <property type="entry name" value="CoA-Trfase_III_dom3_sf"/>
</dbReference>
<organism evidence="1 2">
    <name type="scientific">Ciceribacter naphthalenivorans</name>
    <dbReference type="NCBI Taxonomy" id="1118451"/>
    <lineage>
        <taxon>Bacteria</taxon>
        <taxon>Pseudomonadati</taxon>
        <taxon>Pseudomonadota</taxon>
        <taxon>Alphaproteobacteria</taxon>
        <taxon>Hyphomicrobiales</taxon>
        <taxon>Rhizobiaceae</taxon>
        <taxon>Ciceribacter</taxon>
    </lineage>
</organism>
<protein>
    <submittedName>
        <fullName evidence="1">CoA transferase</fullName>
    </submittedName>
</protein>
<dbReference type="InterPro" id="IPR003673">
    <property type="entry name" value="CoA-Trfase_fam_III"/>
</dbReference>
<dbReference type="Gene3D" id="3.40.50.10540">
    <property type="entry name" value="Crotonobetainyl-coa:carnitine coa-transferase, domain 1"/>
    <property type="match status" value="1"/>
</dbReference>
<dbReference type="Proteomes" id="UP000321717">
    <property type="component" value="Unassembled WGS sequence"/>
</dbReference>
<gene>
    <name evidence="1" type="primary">mcr</name>
    <name evidence="1" type="ORF">RNA01_39800</name>
</gene>
<dbReference type="Pfam" id="PF02515">
    <property type="entry name" value="CoA_transf_3"/>
    <property type="match status" value="1"/>
</dbReference>
<dbReference type="RefSeq" id="WP_147181910.1">
    <property type="nucleotide sequence ID" value="NZ_BJZP01000029.1"/>
</dbReference>